<dbReference type="CDD" id="cd18541">
    <property type="entry name" value="ABC_6TM_TmrB_like"/>
    <property type="match status" value="1"/>
</dbReference>
<dbReference type="Gene3D" id="3.40.50.300">
    <property type="entry name" value="P-loop containing nucleotide triphosphate hydrolases"/>
    <property type="match status" value="1"/>
</dbReference>
<dbReference type="Proteomes" id="UP000000268">
    <property type="component" value="Chromosome"/>
</dbReference>
<evidence type="ECO:0000256" key="2">
    <source>
        <dbReference type="ARBA" id="ARBA00022448"/>
    </source>
</evidence>
<dbReference type="PANTHER" id="PTHR43394">
    <property type="entry name" value="ATP-DEPENDENT PERMEASE MDL1, MITOCHONDRIAL"/>
    <property type="match status" value="1"/>
</dbReference>
<dbReference type="SUPFAM" id="SSF52540">
    <property type="entry name" value="P-loop containing nucleoside triphosphate hydrolases"/>
    <property type="match status" value="1"/>
</dbReference>
<accession>B0CEX3</accession>
<evidence type="ECO:0000256" key="6">
    <source>
        <dbReference type="ARBA" id="ARBA00022840"/>
    </source>
</evidence>
<dbReference type="Gene3D" id="1.20.1560.10">
    <property type="entry name" value="ABC transporter type 1, transmembrane domain"/>
    <property type="match status" value="1"/>
</dbReference>
<name>B0CEX3_ACAM1</name>
<dbReference type="PROSITE" id="PS50929">
    <property type="entry name" value="ABC_TM1F"/>
    <property type="match status" value="1"/>
</dbReference>
<dbReference type="SUPFAM" id="SSF90123">
    <property type="entry name" value="ABC transporter transmembrane region"/>
    <property type="match status" value="1"/>
</dbReference>
<dbReference type="Pfam" id="PF00005">
    <property type="entry name" value="ABC_tran"/>
    <property type="match status" value="1"/>
</dbReference>
<evidence type="ECO:0000256" key="4">
    <source>
        <dbReference type="ARBA" id="ARBA00022692"/>
    </source>
</evidence>
<evidence type="ECO:0000259" key="10">
    <source>
        <dbReference type="PROSITE" id="PS50893"/>
    </source>
</evidence>
<dbReference type="EMBL" id="CP000828">
    <property type="protein sequence ID" value="ABW29370.1"/>
    <property type="molecule type" value="Genomic_DNA"/>
</dbReference>
<dbReference type="InterPro" id="IPR011527">
    <property type="entry name" value="ABC1_TM_dom"/>
</dbReference>
<dbReference type="GO" id="GO:0005524">
    <property type="term" value="F:ATP binding"/>
    <property type="evidence" value="ECO:0007669"/>
    <property type="project" value="UniProtKB-KW"/>
</dbReference>
<feature type="transmembrane region" description="Helical" evidence="9">
    <location>
        <begin position="21"/>
        <end position="42"/>
    </location>
</feature>
<dbReference type="GO" id="GO:0005886">
    <property type="term" value="C:plasma membrane"/>
    <property type="evidence" value="ECO:0007669"/>
    <property type="project" value="UniProtKB-SubCell"/>
</dbReference>
<feature type="transmembrane region" description="Helical" evidence="9">
    <location>
        <begin position="248"/>
        <end position="267"/>
    </location>
</feature>
<keyword evidence="4 9" id="KW-0812">Transmembrane</keyword>
<feature type="transmembrane region" description="Helical" evidence="9">
    <location>
        <begin position="164"/>
        <end position="183"/>
    </location>
</feature>
<dbReference type="OrthoDB" id="9762790at2"/>
<evidence type="ECO:0000256" key="1">
    <source>
        <dbReference type="ARBA" id="ARBA00004651"/>
    </source>
</evidence>
<keyword evidence="3" id="KW-1003">Cell membrane</keyword>
<evidence type="ECO:0000256" key="8">
    <source>
        <dbReference type="ARBA" id="ARBA00023136"/>
    </source>
</evidence>
<dbReference type="AlphaFoldDB" id="B0CEX3"/>
<dbReference type="KEGG" id="amr:AM1_4391"/>
<dbReference type="InterPro" id="IPR003593">
    <property type="entry name" value="AAA+_ATPase"/>
</dbReference>
<evidence type="ECO:0000259" key="11">
    <source>
        <dbReference type="PROSITE" id="PS50929"/>
    </source>
</evidence>
<dbReference type="PANTHER" id="PTHR43394:SF1">
    <property type="entry name" value="ATP-BINDING CASSETTE SUB-FAMILY B MEMBER 10, MITOCHONDRIAL"/>
    <property type="match status" value="1"/>
</dbReference>
<keyword evidence="13" id="KW-1185">Reference proteome</keyword>
<reference evidence="12 13" key="1">
    <citation type="journal article" date="2008" name="Proc. Natl. Acad. Sci. U.S.A.">
        <title>Niche adaptation and genome expansion in the chlorophyll d-producing cyanobacterium Acaryochloris marina.</title>
        <authorList>
            <person name="Swingley W.D."/>
            <person name="Chen M."/>
            <person name="Cheung P.C."/>
            <person name="Conrad A.L."/>
            <person name="Dejesa L.C."/>
            <person name="Hao J."/>
            <person name="Honchak B.M."/>
            <person name="Karbach L.E."/>
            <person name="Kurdoglu A."/>
            <person name="Lahiri S."/>
            <person name="Mastrian S.D."/>
            <person name="Miyashita H."/>
            <person name="Page L."/>
            <person name="Ramakrishna P."/>
            <person name="Satoh S."/>
            <person name="Sattley W.M."/>
            <person name="Shimada Y."/>
            <person name="Taylor H.L."/>
            <person name="Tomo T."/>
            <person name="Tsuchiya T."/>
            <person name="Wang Z.T."/>
            <person name="Raymond J."/>
            <person name="Mimuro M."/>
            <person name="Blankenship R.E."/>
            <person name="Touchman J.W."/>
        </authorList>
    </citation>
    <scope>NUCLEOTIDE SEQUENCE [LARGE SCALE GENOMIC DNA]</scope>
    <source>
        <strain evidence="13">MBIC 11017</strain>
    </source>
</reference>
<dbReference type="GO" id="GO:0016887">
    <property type="term" value="F:ATP hydrolysis activity"/>
    <property type="evidence" value="ECO:0007669"/>
    <property type="project" value="InterPro"/>
</dbReference>
<dbReference type="eggNOG" id="COG1132">
    <property type="taxonomic scope" value="Bacteria"/>
</dbReference>
<dbReference type="RefSeq" id="WP_012164695.1">
    <property type="nucleotide sequence ID" value="NC_009925.1"/>
</dbReference>
<comment type="subcellular location">
    <subcellularLocation>
        <location evidence="1">Cell membrane</location>
        <topology evidence="1">Multi-pass membrane protein</topology>
    </subcellularLocation>
</comment>
<feature type="transmembrane region" description="Helical" evidence="9">
    <location>
        <begin position="62"/>
        <end position="79"/>
    </location>
</feature>
<protein>
    <submittedName>
        <fullName evidence="12">ABC transporter, transmembrane region</fullName>
    </submittedName>
</protein>
<dbReference type="HOGENOM" id="CLU_000604_84_3_3"/>
<dbReference type="GO" id="GO:0015421">
    <property type="term" value="F:ABC-type oligopeptide transporter activity"/>
    <property type="evidence" value="ECO:0007669"/>
    <property type="project" value="TreeGrafter"/>
</dbReference>
<gene>
    <name evidence="12" type="ordered locus">AM1_4391</name>
</gene>
<dbReference type="InterPro" id="IPR036640">
    <property type="entry name" value="ABC1_TM_sf"/>
</dbReference>
<dbReference type="InterPro" id="IPR003439">
    <property type="entry name" value="ABC_transporter-like_ATP-bd"/>
</dbReference>
<dbReference type="SMART" id="SM00382">
    <property type="entry name" value="AAA"/>
    <property type="match status" value="1"/>
</dbReference>
<keyword evidence="7 9" id="KW-1133">Transmembrane helix</keyword>
<dbReference type="Pfam" id="PF00664">
    <property type="entry name" value="ABC_membrane"/>
    <property type="match status" value="1"/>
</dbReference>
<evidence type="ECO:0000256" key="9">
    <source>
        <dbReference type="SAM" id="Phobius"/>
    </source>
</evidence>
<evidence type="ECO:0000256" key="3">
    <source>
        <dbReference type="ARBA" id="ARBA00022475"/>
    </source>
</evidence>
<feature type="transmembrane region" description="Helical" evidence="9">
    <location>
        <begin position="282"/>
        <end position="306"/>
    </location>
</feature>
<dbReference type="STRING" id="329726.AM1_4391"/>
<evidence type="ECO:0000313" key="13">
    <source>
        <dbReference type="Proteomes" id="UP000000268"/>
    </source>
</evidence>
<feature type="domain" description="ABC transporter" evidence="10">
    <location>
        <begin position="344"/>
        <end position="579"/>
    </location>
</feature>
<feature type="domain" description="ABC transmembrane type-1" evidence="11">
    <location>
        <begin position="26"/>
        <end position="308"/>
    </location>
</feature>
<proteinExistence type="predicted"/>
<dbReference type="InterPro" id="IPR027417">
    <property type="entry name" value="P-loop_NTPase"/>
</dbReference>
<evidence type="ECO:0000313" key="12">
    <source>
        <dbReference type="EMBL" id="ABW29370.1"/>
    </source>
</evidence>
<keyword evidence="5" id="KW-0547">Nucleotide-binding</keyword>
<keyword evidence="6" id="KW-0067">ATP-binding</keyword>
<dbReference type="PROSITE" id="PS50893">
    <property type="entry name" value="ABC_TRANSPORTER_2"/>
    <property type="match status" value="1"/>
</dbReference>
<keyword evidence="8 9" id="KW-0472">Membrane</keyword>
<sequence length="587" mass="64755">MAKTTGKYSRLHKLVQYLQPHWQSVFLGILALFIVNGLGTYLPLLIRNAIDDLEIAFSFGPILRNILVIAGLASIMWCFRMASRILLFGTGRQVEFDLKQRMFEHLLSLEPSYFAENTAGDLINRATSDVDNIRRLVGFAVLSLANTLFAYALRLPVMLAIDPVLSLTAIAVYPLIMLLVQFFSHRLRSEQLAVQQALSNMSELVQEDMSGISLIKIYAQETNEQSEFQHLNQALLTANLKLAKTRNILFPVLGGMASISLLVLLAFGSRAIPSGGISVGDFVALLLYVEQLIFPTALLGFTITAYQRGEVSIDRIETILGVEPHIQNTDQSQRLDQEHVQGKLTAENLTFTYPGAAAPSLKQVSFQIQPGETVAIVGPVGSGKSTLANALPRLLDISAGQLFVDGHDVTQVHLRDLRNAIAYVPQDSFLFSTSLKNNIRYGNPLSDASEVEYVAKQAQIHDEVLNFPQRYKTIVGERGITLSGGQRQRTALSRALLVDAPILILDDALSSVDNQTATEILNNLSSGTQRKTVVFISHQLSAAAIADQILVMDQGEIVQIGTHNHLVQEPGLYQTLWNKQKLEEQLQ</sequence>
<evidence type="ECO:0000256" key="5">
    <source>
        <dbReference type="ARBA" id="ARBA00022741"/>
    </source>
</evidence>
<feature type="transmembrane region" description="Helical" evidence="9">
    <location>
        <begin position="133"/>
        <end position="152"/>
    </location>
</feature>
<evidence type="ECO:0000256" key="7">
    <source>
        <dbReference type="ARBA" id="ARBA00022989"/>
    </source>
</evidence>
<dbReference type="InterPro" id="IPR039421">
    <property type="entry name" value="Type_1_exporter"/>
</dbReference>
<dbReference type="FunFam" id="3.40.50.300:FF:000221">
    <property type="entry name" value="Multidrug ABC transporter ATP-binding protein"/>
    <property type="match status" value="1"/>
</dbReference>
<organism evidence="12 13">
    <name type="scientific">Acaryochloris marina (strain MBIC 11017)</name>
    <dbReference type="NCBI Taxonomy" id="329726"/>
    <lineage>
        <taxon>Bacteria</taxon>
        <taxon>Bacillati</taxon>
        <taxon>Cyanobacteriota</taxon>
        <taxon>Cyanophyceae</taxon>
        <taxon>Acaryochloridales</taxon>
        <taxon>Acaryochloridaceae</taxon>
        <taxon>Acaryochloris</taxon>
    </lineage>
</organism>
<keyword evidence="2" id="KW-0813">Transport</keyword>